<dbReference type="Proteomes" id="UP000324222">
    <property type="component" value="Unassembled WGS sequence"/>
</dbReference>
<gene>
    <name evidence="1" type="ORF">E2C01_037557</name>
</gene>
<reference evidence="1 2" key="1">
    <citation type="submission" date="2019-05" db="EMBL/GenBank/DDBJ databases">
        <title>Another draft genome of Portunus trituberculatus and its Hox gene families provides insights of decapod evolution.</title>
        <authorList>
            <person name="Jeong J.-H."/>
            <person name="Song I."/>
            <person name="Kim S."/>
            <person name="Choi T."/>
            <person name="Kim D."/>
            <person name="Ryu S."/>
            <person name="Kim W."/>
        </authorList>
    </citation>
    <scope>NUCLEOTIDE SEQUENCE [LARGE SCALE GENOMIC DNA]</scope>
    <source>
        <tissue evidence="1">Muscle</tissue>
    </source>
</reference>
<comment type="caution">
    <text evidence="1">The sequence shown here is derived from an EMBL/GenBank/DDBJ whole genome shotgun (WGS) entry which is preliminary data.</text>
</comment>
<keyword evidence="2" id="KW-1185">Reference proteome</keyword>
<accession>A0A5B7FBR0</accession>
<dbReference type="AlphaFoldDB" id="A0A5B7FBR0"/>
<evidence type="ECO:0000313" key="1">
    <source>
        <dbReference type="EMBL" id="MPC43902.1"/>
    </source>
</evidence>
<sequence>MPKVEDLGVANIQHTARPGDQRVSKVLDLCTQVAQWKVETLCQRVLSNAILSTSNGQVWPVGLEFDTCDLKANITITLGGVGVQAAGAGTPVAPCEGQPTPGSVWLGSLSSAALIASNKAGPNSNAMFMFHHTHVIT</sequence>
<evidence type="ECO:0000313" key="2">
    <source>
        <dbReference type="Proteomes" id="UP000324222"/>
    </source>
</evidence>
<dbReference type="EMBL" id="VSRR010006036">
    <property type="protein sequence ID" value="MPC43902.1"/>
    <property type="molecule type" value="Genomic_DNA"/>
</dbReference>
<protein>
    <submittedName>
        <fullName evidence="1">Uncharacterized protein</fullName>
    </submittedName>
</protein>
<proteinExistence type="predicted"/>
<name>A0A5B7FBR0_PORTR</name>
<organism evidence="1 2">
    <name type="scientific">Portunus trituberculatus</name>
    <name type="common">Swimming crab</name>
    <name type="synonym">Neptunus trituberculatus</name>
    <dbReference type="NCBI Taxonomy" id="210409"/>
    <lineage>
        <taxon>Eukaryota</taxon>
        <taxon>Metazoa</taxon>
        <taxon>Ecdysozoa</taxon>
        <taxon>Arthropoda</taxon>
        <taxon>Crustacea</taxon>
        <taxon>Multicrustacea</taxon>
        <taxon>Malacostraca</taxon>
        <taxon>Eumalacostraca</taxon>
        <taxon>Eucarida</taxon>
        <taxon>Decapoda</taxon>
        <taxon>Pleocyemata</taxon>
        <taxon>Brachyura</taxon>
        <taxon>Eubrachyura</taxon>
        <taxon>Portunoidea</taxon>
        <taxon>Portunidae</taxon>
        <taxon>Portuninae</taxon>
        <taxon>Portunus</taxon>
    </lineage>
</organism>